<protein>
    <submittedName>
        <fullName evidence="2">Uncharacterized protein</fullName>
    </submittedName>
</protein>
<feature type="transmembrane region" description="Helical" evidence="1">
    <location>
        <begin position="28"/>
        <end position="51"/>
    </location>
</feature>
<keyword evidence="1" id="KW-0472">Membrane</keyword>
<evidence type="ECO:0000256" key="1">
    <source>
        <dbReference type="SAM" id="Phobius"/>
    </source>
</evidence>
<evidence type="ECO:0000313" key="2">
    <source>
        <dbReference type="EMBL" id="DAE29849.1"/>
    </source>
</evidence>
<sequence>MEFKAILMTCTLALIAIRGIQKITHNDMIKACAAISAVIALFVVIVMTLVFRANSETLWALLFGAWAINVILDAGDDD</sequence>
<proteinExistence type="predicted"/>
<organism evidence="2">
    <name type="scientific">virus sp. ctqEG8</name>
    <dbReference type="NCBI Taxonomy" id="2827998"/>
    <lineage>
        <taxon>Viruses</taxon>
    </lineage>
</organism>
<name>A0A8S5RFJ4_9VIRU</name>
<keyword evidence="1" id="KW-0812">Transmembrane</keyword>
<accession>A0A8S5RFJ4</accession>
<dbReference type="EMBL" id="BK059100">
    <property type="protein sequence ID" value="DAE29849.1"/>
    <property type="molecule type" value="Genomic_DNA"/>
</dbReference>
<reference evidence="2" key="1">
    <citation type="journal article" date="2021" name="Proc. Natl. Acad. Sci. U.S.A.">
        <title>A Catalog of Tens of Thousands of Viruses from Human Metagenomes Reveals Hidden Associations with Chronic Diseases.</title>
        <authorList>
            <person name="Tisza M.J."/>
            <person name="Buck C.B."/>
        </authorList>
    </citation>
    <scope>NUCLEOTIDE SEQUENCE</scope>
    <source>
        <strain evidence="2">CtqEG8</strain>
    </source>
</reference>
<keyword evidence="1" id="KW-1133">Transmembrane helix</keyword>